<dbReference type="PaxDb" id="123214-PERMA_1783"/>
<organism evidence="1 2">
    <name type="scientific">Persephonella marina (strain DSM 14350 / EX-H1)</name>
    <dbReference type="NCBI Taxonomy" id="123214"/>
    <lineage>
        <taxon>Bacteria</taxon>
        <taxon>Pseudomonadati</taxon>
        <taxon>Aquificota</taxon>
        <taxon>Aquificia</taxon>
        <taxon>Aquificales</taxon>
        <taxon>Hydrogenothermaceae</taxon>
        <taxon>Persephonella</taxon>
    </lineage>
</organism>
<name>C0QSA0_PERMH</name>
<dbReference type="RefSeq" id="WP_012676080.1">
    <property type="nucleotide sequence ID" value="NC_012440.1"/>
</dbReference>
<proteinExistence type="predicted"/>
<dbReference type="KEGG" id="pmx:PERMA_1783"/>
<evidence type="ECO:0000313" key="1">
    <source>
        <dbReference type="EMBL" id="ACO03841.1"/>
    </source>
</evidence>
<keyword evidence="2" id="KW-1185">Reference proteome</keyword>
<evidence type="ECO:0000313" key="2">
    <source>
        <dbReference type="Proteomes" id="UP000001366"/>
    </source>
</evidence>
<dbReference type="SUPFAM" id="SSF69279">
    <property type="entry name" value="Phage tail proteins"/>
    <property type="match status" value="1"/>
</dbReference>
<dbReference type="STRING" id="123214.PERMA_1783"/>
<gene>
    <name evidence="1" type="ordered locus">PERMA_1783</name>
</gene>
<accession>C0QSA0</accession>
<sequence length="241" mass="28793">MIYKANFKLIIGDEEETQNLLEFKVFQSARFHTQHCQLKVSKIEAKLDDRVELYLGYKELYPVFKGYVTDISNKRIIFIKAKDEYIKLVNERITKSFNKTTPKEIINSIVKYEVAFTEKSFIQKHHFPIWNESIDTALRRVQKTWNLKNFIWFFDMDGVLHFHDINEDKFHKDYKAEITTDLIKLAIPKKDHMELYLTKPLFDIYPLHIVDILANKYLVETVIHTYEDKKLTTTLYLSNLS</sequence>
<dbReference type="Proteomes" id="UP000001366">
    <property type="component" value="Chromosome"/>
</dbReference>
<dbReference type="AlphaFoldDB" id="C0QSA0"/>
<dbReference type="OrthoDB" id="9820882at2"/>
<reference evidence="1 2" key="1">
    <citation type="journal article" date="2009" name="J. Bacteriol.">
        <title>Complete and draft genome sequences of six members of the Aquificales.</title>
        <authorList>
            <person name="Reysenbach A.L."/>
            <person name="Hamamura N."/>
            <person name="Podar M."/>
            <person name="Griffiths E."/>
            <person name="Ferreira S."/>
            <person name="Hochstein R."/>
            <person name="Heidelberg J."/>
            <person name="Johnson J."/>
            <person name="Mead D."/>
            <person name="Pohorille A."/>
            <person name="Sarmiento M."/>
            <person name="Schweighofer K."/>
            <person name="Seshadri R."/>
            <person name="Voytek M.A."/>
        </authorList>
    </citation>
    <scope>NUCLEOTIDE SEQUENCE [LARGE SCALE GENOMIC DNA]</scope>
    <source>
        <strain evidence="2">DSM 14350 / EX-H1</strain>
    </source>
</reference>
<dbReference type="EMBL" id="CP001230">
    <property type="protein sequence ID" value="ACO03841.1"/>
    <property type="molecule type" value="Genomic_DNA"/>
</dbReference>
<protein>
    <submittedName>
        <fullName evidence="1">Uncharacterized protein</fullName>
    </submittedName>
</protein>
<dbReference type="HOGENOM" id="CLU_1150989_0_0_0"/>